<sequence length="79" mass="8874">CVTGLTIRHIGERFQRSNETISKYFKKMLDAFSTPGIYTKYVHLPHASEPTPAKISNDPKYMPFFKDAIGAIDGTHIAC</sequence>
<dbReference type="PANTHER" id="PTHR22930:SF221">
    <property type="entry name" value="NUCLEASE HARBI1"/>
    <property type="match status" value="1"/>
</dbReference>
<dbReference type="Proteomes" id="UP000053647">
    <property type="component" value="Unassembled WGS sequence"/>
</dbReference>
<dbReference type="EMBL" id="KN819373">
    <property type="protein sequence ID" value="KIJ11764.1"/>
    <property type="molecule type" value="Genomic_DNA"/>
</dbReference>
<proteinExistence type="predicted"/>
<feature type="non-terminal residue" evidence="2">
    <location>
        <position position="79"/>
    </location>
</feature>
<evidence type="ECO:0000259" key="1">
    <source>
        <dbReference type="Pfam" id="PF26138"/>
    </source>
</evidence>
<evidence type="ECO:0000313" key="3">
    <source>
        <dbReference type="Proteomes" id="UP000053647"/>
    </source>
</evidence>
<keyword evidence="3" id="KW-1185">Reference proteome</keyword>
<dbReference type="PANTHER" id="PTHR22930">
    <property type="match status" value="1"/>
</dbReference>
<evidence type="ECO:0000313" key="2">
    <source>
        <dbReference type="EMBL" id="KIJ11764.1"/>
    </source>
</evidence>
<reference evidence="2 3" key="1">
    <citation type="submission" date="2014-06" db="EMBL/GenBank/DDBJ databases">
        <authorList>
            <consortium name="DOE Joint Genome Institute"/>
            <person name="Kuo A."/>
            <person name="Kohler A."/>
            <person name="Nagy L.G."/>
            <person name="Floudas D."/>
            <person name="Copeland A."/>
            <person name="Barry K.W."/>
            <person name="Cichocki N."/>
            <person name="Veneault-Fourrey C."/>
            <person name="LaButti K."/>
            <person name="Lindquist E.A."/>
            <person name="Lipzen A."/>
            <person name="Lundell T."/>
            <person name="Morin E."/>
            <person name="Murat C."/>
            <person name="Sun H."/>
            <person name="Tunlid A."/>
            <person name="Henrissat B."/>
            <person name="Grigoriev I.V."/>
            <person name="Hibbett D.S."/>
            <person name="Martin F."/>
            <person name="Nordberg H.P."/>
            <person name="Cantor M.N."/>
            <person name="Hua S.X."/>
        </authorList>
    </citation>
    <scope>NUCLEOTIDE SEQUENCE [LARGE SCALE GENOMIC DNA]</scope>
    <source>
        <strain evidence="2 3">ATCC 200175</strain>
    </source>
</reference>
<dbReference type="HOGENOM" id="CLU_040082_6_2_1"/>
<accession>A0A0C9ST33</accession>
<dbReference type="InterPro" id="IPR058353">
    <property type="entry name" value="DUF8040"/>
</dbReference>
<reference evidence="3" key="2">
    <citation type="submission" date="2015-01" db="EMBL/GenBank/DDBJ databases">
        <title>Evolutionary Origins and Diversification of the Mycorrhizal Mutualists.</title>
        <authorList>
            <consortium name="DOE Joint Genome Institute"/>
            <consortium name="Mycorrhizal Genomics Consortium"/>
            <person name="Kohler A."/>
            <person name="Kuo A."/>
            <person name="Nagy L.G."/>
            <person name="Floudas D."/>
            <person name="Copeland A."/>
            <person name="Barry K.W."/>
            <person name="Cichocki N."/>
            <person name="Veneault-Fourrey C."/>
            <person name="LaButti K."/>
            <person name="Lindquist E.A."/>
            <person name="Lipzen A."/>
            <person name="Lundell T."/>
            <person name="Morin E."/>
            <person name="Murat C."/>
            <person name="Riley R."/>
            <person name="Ohm R."/>
            <person name="Sun H."/>
            <person name="Tunlid A."/>
            <person name="Henrissat B."/>
            <person name="Grigoriev I.V."/>
            <person name="Hibbett D.S."/>
            <person name="Martin F."/>
        </authorList>
    </citation>
    <scope>NUCLEOTIDE SEQUENCE [LARGE SCALE GENOMIC DNA]</scope>
    <source>
        <strain evidence="3">ATCC 200175</strain>
    </source>
</reference>
<dbReference type="OrthoDB" id="2649332at2759"/>
<dbReference type="InterPro" id="IPR045249">
    <property type="entry name" value="HARBI1-like"/>
</dbReference>
<feature type="domain" description="DUF8040" evidence="1">
    <location>
        <begin position="2"/>
        <end position="32"/>
    </location>
</feature>
<organism evidence="2 3">
    <name type="scientific">Paxillus involutus ATCC 200175</name>
    <dbReference type="NCBI Taxonomy" id="664439"/>
    <lineage>
        <taxon>Eukaryota</taxon>
        <taxon>Fungi</taxon>
        <taxon>Dikarya</taxon>
        <taxon>Basidiomycota</taxon>
        <taxon>Agaricomycotina</taxon>
        <taxon>Agaricomycetes</taxon>
        <taxon>Agaricomycetidae</taxon>
        <taxon>Boletales</taxon>
        <taxon>Paxilineae</taxon>
        <taxon>Paxillaceae</taxon>
        <taxon>Paxillus</taxon>
    </lineage>
</organism>
<protein>
    <recommendedName>
        <fullName evidence="1">DUF8040 domain-containing protein</fullName>
    </recommendedName>
</protein>
<feature type="non-terminal residue" evidence="2">
    <location>
        <position position="1"/>
    </location>
</feature>
<dbReference type="Pfam" id="PF26138">
    <property type="entry name" value="DUF8040"/>
    <property type="match status" value="1"/>
</dbReference>
<name>A0A0C9ST33_PAXIN</name>
<gene>
    <name evidence="2" type="ORF">PAXINDRAFT_36559</name>
</gene>
<dbReference type="AlphaFoldDB" id="A0A0C9ST33"/>